<feature type="transmembrane region" description="Helical" evidence="4">
    <location>
        <begin position="203"/>
        <end position="230"/>
    </location>
</feature>
<evidence type="ECO:0000259" key="5">
    <source>
        <dbReference type="SMART" id="SM00387"/>
    </source>
</evidence>
<dbReference type="PANTHER" id="PTHR34220">
    <property type="entry name" value="SENSOR HISTIDINE KINASE YPDA"/>
    <property type="match status" value="1"/>
</dbReference>
<evidence type="ECO:0000256" key="1">
    <source>
        <dbReference type="ARBA" id="ARBA00000085"/>
    </source>
</evidence>
<evidence type="ECO:0000256" key="4">
    <source>
        <dbReference type="SAM" id="Phobius"/>
    </source>
</evidence>
<dbReference type="Gene3D" id="3.30.565.10">
    <property type="entry name" value="Histidine kinase-like ATPase, C-terminal domain"/>
    <property type="match status" value="1"/>
</dbReference>
<dbReference type="InterPro" id="IPR036890">
    <property type="entry name" value="HATPase_C_sf"/>
</dbReference>
<dbReference type="InterPro" id="IPR010559">
    <property type="entry name" value="Sig_transdc_His_kin_internal"/>
</dbReference>
<feature type="coiled-coil region" evidence="3">
    <location>
        <begin position="234"/>
        <end position="265"/>
    </location>
</feature>
<name>A0ABR6ZL82_9BURK</name>
<dbReference type="InterPro" id="IPR003594">
    <property type="entry name" value="HATPase_dom"/>
</dbReference>
<evidence type="ECO:0000313" key="6">
    <source>
        <dbReference type="EMBL" id="MBC3916656.1"/>
    </source>
</evidence>
<dbReference type="SMART" id="SM00387">
    <property type="entry name" value="HATPase_c"/>
    <property type="match status" value="1"/>
</dbReference>
<keyword evidence="6" id="KW-0808">Transferase</keyword>
<sequence>MSFSNTMSKQLHTSEQLLPSEVTARSETWLTRARNYPVFSRTWFRYRAQAWLGFFAIIDLLVLVIGWLADANMRKTLAVFIPLTLGSTALHLLGPAMAVWVRSRGYAGKKEVIALLLALLLGAACSYGVLSGVNYATQYLVQGSPGVELAVIGSVSTRQKNTKDATGRLTTVTAQASVAETAERPADSKEIDSKLEHTPTLKLILQGFSLLISSGLIFYTGGAVDFWYFFRQKKRMLEVMRQQELQQAQDARREAELRLSVLAAQVEPHFLFNSLAGVRSAILTEPQRATAIVDHLVDYLRATIPQMRNDGSSAQARLKQQLEAASAYLGLMHARIPRLSYSFNSEVNDAALPPLMLISLVENAVKHGVEPKIGPVHIAVHARRMEKEATPMLELTVEDDGVGFAGSSSGSGIGLANIHERLASMYGERASLVLKARAEGGVAATILLPLEA</sequence>
<dbReference type="InterPro" id="IPR004358">
    <property type="entry name" value="Sig_transdc_His_kin-like_C"/>
</dbReference>
<dbReference type="GO" id="GO:0016301">
    <property type="term" value="F:kinase activity"/>
    <property type="evidence" value="ECO:0007669"/>
    <property type="project" value="UniProtKB-KW"/>
</dbReference>
<dbReference type="EC" id="2.7.13.3" evidence="2"/>
<feature type="transmembrane region" description="Helical" evidence="4">
    <location>
        <begin position="50"/>
        <end position="68"/>
    </location>
</feature>
<dbReference type="Proteomes" id="UP000650424">
    <property type="component" value="Unassembled WGS sequence"/>
</dbReference>
<comment type="caution">
    <text evidence="6">The sequence shown here is derived from an EMBL/GenBank/DDBJ whole genome shotgun (WGS) entry which is preliminary data.</text>
</comment>
<dbReference type="Pfam" id="PF06580">
    <property type="entry name" value="His_kinase"/>
    <property type="match status" value="1"/>
</dbReference>
<dbReference type="RefSeq" id="WP_186945905.1">
    <property type="nucleotide sequence ID" value="NZ_JACOGF010000002.1"/>
</dbReference>
<gene>
    <name evidence="6" type="ORF">H8L32_04085</name>
</gene>
<dbReference type="EMBL" id="JACOGF010000002">
    <property type="protein sequence ID" value="MBC3916656.1"/>
    <property type="molecule type" value="Genomic_DNA"/>
</dbReference>
<accession>A0ABR6ZL82</accession>
<keyword evidence="4" id="KW-0472">Membrane</keyword>
<evidence type="ECO:0000313" key="7">
    <source>
        <dbReference type="Proteomes" id="UP000650424"/>
    </source>
</evidence>
<dbReference type="PRINTS" id="PR00344">
    <property type="entry name" value="BCTRLSENSOR"/>
</dbReference>
<keyword evidence="3" id="KW-0175">Coiled coil</keyword>
<feature type="transmembrane region" description="Helical" evidence="4">
    <location>
        <begin position="112"/>
        <end position="130"/>
    </location>
</feature>
<dbReference type="InterPro" id="IPR050640">
    <property type="entry name" value="Bact_2-comp_sensor_kinase"/>
</dbReference>
<dbReference type="PANTHER" id="PTHR34220:SF9">
    <property type="entry name" value="SIGNAL TRANSDUCTION HISTIDINE KINASE INTERNAL REGION DOMAIN-CONTAINING PROTEIN"/>
    <property type="match status" value="1"/>
</dbReference>
<keyword evidence="6" id="KW-0418">Kinase</keyword>
<comment type="catalytic activity">
    <reaction evidence="1">
        <text>ATP + protein L-histidine = ADP + protein N-phospho-L-histidine.</text>
        <dbReference type="EC" id="2.7.13.3"/>
    </reaction>
</comment>
<protein>
    <recommendedName>
        <fullName evidence="2">histidine kinase</fullName>
        <ecNumber evidence="2">2.7.13.3</ecNumber>
    </recommendedName>
</protein>
<evidence type="ECO:0000256" key="3">
    <source>
        <dbReference type="SAM" id="Coils"/>
    </source>
</evidence>
<keyword evidence="4" id="KW-0812">Transmembrane</keyword>
<feature type="domain" description="Histidine kinase/HSP90-like ATPase" evidence="5">
    <location>
        <begin position="348"/>
        <end position="452"/>
    </location>
</feature>
<organism evidence="6 7">
    <name type="scientific">Undibacterium hunanense</name>
    <dbReference type="NCBI Taxonomy" id="2762292"/>
    <lineage>
        <taxon>Bacteria</taxon>
        <taxon>Pseudomonadati</taxon>
        <taxon>Pseudomonadota</taxon>
        <taxon>Betaproteobacteria</taxon>
        <taxon>Burkholderiales</taxon>
        <taxon>Oxalobacteraceae</taxon>
        <taxon>Undibacterium</taxon>
    </lineage>
</organism>
<proteinExistence type="predicted"/>
<evidence type="ECO:0000256" key="2">
    <source>
        <dbReference type="ARBA" id="ARBA00012438"/>
    </source>
</evidence>
<reference evidence="6 7" key="1">
    <citation type="submission" date="2020-08" db="EMBL/GenBank/DDBJ databases">
        <title>Novel species isolated from subtropical streams in China.</title>
        <authorList>
            <person name="Lu H."/>
        </authorList>
    </citation>
    <scope>NUCLEOTIDE SEQUENCE [LARGE SCALE GENOMIC DNA]</scope>
    <source>
        <strain evidence="6 7">CY18W</strain>
    </source>
</reference>
<keyword evidence="7" id="KW-1185">Reference proteome</keyword>
<dbReference type="SUPFAM" id="SSF55874">
    <property type="entry name" value="ATPase domain of HSP90 chaperone/DNA topoisomerase II/histidine kinase"/>
    <property type="match status" value="1"/>
</dbReference>
<keyword evidence="4" id="KW-1133">Transmembrane helix</keyword>
<dbReference type="Pfam" id="PF02518">
    <property type="entry name" value="HATPase_c"/>
    <property type="match status" value="1"/>
</dbReference>
<feature type="transmembrane region" description="Helical" evidence="4">
    <location>
        <begin position="80"/>
        <end position="100"/>
    </location>
</feature>